<dbReference type="Proteomes" id="UP000831113">
    <property type="component" value="Chromosome"/>
</dbReference>
<gene>
    <name evidence="2" type="primary">brxL</name>
    <name evidence="2" type="ORF">MTX78_19790</name>
</gene>
<organism evidence="2 3">
    <name type="scientific">Hymenobacter tibetensis</name>
    <dbReference type="NCBI Taxonomy" id="497967"/>
    <lineage>
        <taxon>Bacteria</taxon>
        <taxon>Pseudomonadati</taxon>
        <taxon>Bacteroidota</taxon>
        <taxon>Cytophagia</taxon>
        <taxon>Cytophagales</taxon>
        <taxon>Hymenobacteraceae</taxon>
        <taxon>Hymenobacter</taxon>
    </lineage>
</organism>
<reference evidence="2 3" key="1">
    <citation type="submission" date="2022-03" db="EMBL/GenBank/DDBJ databases">
        <title>Hymenobactersp. isolated from the air.</title>
        <authorList>
            <person name="Won M."/>
            <person name="Kwon S.-W."/>
        </authorList>
    </citation>
    <scope>NUCLEOTIDE SEQUENCE [LARGE SCALE GENOMIC DNA]</scope>
    <source>
        <strain evidence="2 3">KACC 21982</strain>
    </source>
</reference>
<keyword evidence="3" id="KW-1185">Reference proteome</keyword>
<dbReference type="InterPro" id="IPR014061">
    <property type="entry name" value="BrxL-like"/>
</dbReference>
<dbReference type="EMBL" id="CP094669">
    <property type="protein sequence ID" value="UOG74347.1"/>
    <property type="molecule type" value="Genomic_DNA"/>
</dbReference>
<dbReference type="InterPro" id="IPR046838">
    <property type="entry name" value="BrxL_N"/>
</dbReference>
<accession>A0ABY4CWC4</accession>
<dbReference type="Pfam" id="PF13337">
    <property type="entry name" value="BrxL_ATPase"/>
    <property type="match status" value="1"/>
</dbReference>
<dbReference type="NCBIfam" id="TIGR02688">
    <property type="entry name" value="BREX system Lon protease-like protein BrxL"/>
    <property type="match status" value="1"/>
</dbReference>
<dbReference type="Pfam" id="PF20442">
    <property type="entry name" value="BrxL_N"/>
    <property type="match status" value="1"/>
</dbReference>
<sequence length="494" mass="54849">MALTSDELFGGLFDEGTLSMPNLVNGVDLVALEAKVVRVFGNVSIDKRRLPASKLQSRGIPGYVAEWVLESRAPGRGPLSAEDAATVLEWAARVVPKADEGNLIRNRLLNGEAVRILTPVQVDVNLTGKKAERVAKLPMIGEERAQIAEHLLEAYPALLQQGMWGVAQLLYIRDQGIVITEFQPMQSTVDLNRWREARREFSLPEWRSLLMLTMGYNPAAYTPEAQLLVLARLLPLVQKNVHLMELAPKGTGKSYVYENISPLVRLISGGNVSPAVLFVNNQTNQPGILARYAVVVLDEVQTLKFENPAEIVGGLKGYLANGKISRGGKHEMASDCGFVLLANITLDANQRPARQSIVSELPVFLQETAFLDRIRGLIPGWQIPKLSPTSFAEQSGLKADYFSDILLLLRQDLEIDAYCARHINLGPDAYQRNQESVRALSSGYMKLLFPHGEVNDADFKKYCVQPATDLRQGVWDQLYNLDPEYRKYGQFVAP</sequence>
<proteinExistence type="predicted"/>
<dbReference type="RefSeq" id="WP_243797667.1">
    <property type="nucleotide sequence ID" value="NZ_CP094669.1"/>
</dbReference>
<name>A0ABY4CWC4_9BACT</name>
<evidence type="ECO:0000259" key="1">
    <source>
        <dbReference type="Pfam" id="PF20442"/>
    </source>
</evidence>
<evidence type="ECO:0000313" key="2">
    <source>
        <dbReference type="EMBL" id="UOG74347.1"/>
    </source>
</evidence>
<protein>
    <submittedName>
        <fullName evidence="2">BREX system Lon protease-like protein BrxL</fullName>
    </submittedName>
</protein>
<evidence type="ECO:0000313" key="3">
    <source>
        <dbReference type="Proteomes" id="UP000831113"/>
    </source>
</evidence>
<feature type="domain" description="BREX system Lon protease-like BrxL N-terminal" evidence="1">
    <location>
        <begin position="39"/>
        <end position="171"/>
    </location>
</feature>